<evidence type="ECO:0000313" key="1">
    <source>
        <dbReference type="EMBL" id="KIL35639.1"/>
    </source>
</evidence>
<sequence>MYRSITASSTAPRLVGVYLGTRTMSLSEISNHIRIRKLVEANKEVGTSLAFFSYKEVDLSKEEFTGASFDVKKKSWTKRSFPFPDVVYVRGRGGKTKDLLEKFEYLGIKRINPIHAFNKGELFEQLIQDPNVRHHLPLTVSVEQKNDIKSAILKLGKVYVKARDGRRGLHVMRVEKLSKNSGYLCTYSILGKLVSKKADNMEHLLRTIRSFFGDKKVVVQKAIDLVTISNNRLVDFRAEVQRNKKREIDIVGVCARAGQPHSPITTHSSAYRYDTYLPKLFPRYTTKQLNSLKQNIKDFFTQNLCGCGESIRKIRRNGH</sequence>
<keyword evidence="2" id="KW-1185">Reference proteome</keyword>
<dbReference type="Pfam" id="PF14398">
    <property type="entry name" value="ATPgrasp_YheCD"/>
    <property type="match status" value="1"/>
</dbReference>
<dbReference type="EMBL" id="JXAL01000017">
    <property type="protein sequence ID" value="KIL35639.1"/>
    <property type="molecule type" value="Genomic_DNA"/>
</dbReference>
<dbReference type="RefSeq" id="WP_041063549.1">
    <property type="nucleotide sequence ID" value="NZ_JXAL01000017.1"/>
</dbReference>
<evidence type="ECO:0008006" key="3">
    <source>
        <dbReference type="Google" id="ProtNLM"/>
    </source>
</evidence>
<comment type="caution">
    <text evidence="1">The sequence shown here is derived from an EMBL/GenBank/DDBJ whole genome shotgun (WGS) entry which is preliminary data.</text>
</comment>
<gene>
    <name evidence="1" type="ORF">SD71_12105</name>
</gene>
<proteinExistence type="predicted"/>
<evidence type="ECO:0000313" key="2">
    <source>
        <dbReference type="Proteomes" id="UP000054526"/>
    </source>
</evidence>
<accession>A0ABR5A3K7</accession>
<dbReference type="InterPro" id="IPR026838">
    <property type="entry name" value="YheC/D"/>
</dbReference>
<reference evidence="1 2" key="1">
    <citation type="submission" date="2014-12" db="EMBL/GenBank/DDBJ databases">
        <title>Draft genome sequence of Cohnella kolymensis strain B-2846.</title>
        <authorList>
            <person name="Karlyshev A.V."/>
            <person name="Kudryashova E.B."/>
        </authorList>
    </citation>
    <scope>NUCLEOTIDE SEQUENCE [LARGE SCALE GENOMIC DNA]</scope>
    <source>
        <strain evidence="1 2">VKM B-2846</strain>
    </source>
</reference>
<protein>
    <recommendedName>
        <fullName evidence="3">ATP-grasp domain-containing protein</fullName>
    </recommendedName>
</protein>
<dbReference type="Proteomes" id="UP000054526">
    <property type="component" value="Unassembled WGS sequence"/>
</dbReference>
<organism evidence="1 2">
    <name type="scientific">Cohnella kolymensis</name>
    <dbReference type="NCBI Taxonomy" id="1590652"/>
    <lineage>
        <taxon>Bacteria</taxon>
        <taxon>Bacillati</taxon>
        <taxon>Bacillota</taxon>
        <taxon>Bacilli</taxon>
        <taxon>Bacillales</taxon>
        <taxon>Paenibacillaceae</taxon>
        <taxon>Cohnella</taxon>
    </lineage>
</organism>
<name>A0ABR5A3K7_9BACL</name>